<evidence type="ECO:0000256" key="1">
    <source>
        <dbReference type="ARBA" id="ARBA00001946"/>
    </source>
</evidence>
<evidence type="ECO:0000259" key="3">
    <source>
        <dbReference type="PROSITE" id="PS51462"/>
    </source>
</evidence>
<dbReference type="PANTHER" id="PTHR43046:SF15">
    <property type="entry name" value="MUTT_NUDIX FAMILY PROTEIN"/>
    <property type="match status" value="1"/>
</dbReference>
<dbReference type="SUPFAM" id="SSF55811">
    <property type="entry name" value="Nudix"/>
    <property type="match status" value="1"/>
</dbReference>
<comment type="caution">
    <text evidence="4">The sequence shown here is derived from an EMBL/GenBank/DDBJ whole genome shotgun (WGS) entry which is preliminary data.</text>
</comment>
<dbReference type="PANTHER" id="PTHR43046">
    <property type="entry name" value="GDP-MANNOSE MANNOSYL HYDROLASE"/>
    <property type="match status" value="1"/>
</dbReference>
<sequence>MRFLKLSVHTDLTKLDLQSPTLTVYHRQATRAIVLNGDNILMLYTARYHDYTLPGGGIDAGEDHIQGLIRELAEETGAMNVRDIEPFGVYEEYRPWHKAEYDIVHMESFCYVCKIDAQLGATQLEDYEQKNGMKPVWINIFDAIAHNEHTMQFSDKKGMSIERETFLLKRIVTELLVKSVTQ</sequence>
<evidence type="ECO:0000256" key="2">
    <source>
        <dbReference type="ARBA" id="ARBA00022801"/>
    </source>
</evidence>
<keyword evidence="5" id="KW-1185">Reference proteome</keyword>
<dbReference type="Pfam" id="PF00293">
    <property type="entry name" value="NUDIX"/>
    <property type="match status" value="1"/>
</dbReference>
<dbReference type="Proteomes" id="UP000234420">
    <property type="component" value="Unassembled WGS sequence"/>
</dbReference>
<dbReference type="AlphaFoldDB" id="A0A2N4UQQ6"/>
<dbReference type="Gene3D" id="3.90.79.10">
    <property type="entry name" value="Nucleoside Triphosphate Pyrophosphohydrolase"/>
    <property type="match status" value="1"/>
</dbReference>
<protein>
    <submittedName>
        <fullName evidence="4">DNA mismatch repair protein MutT</fullName>
    </submittedName>
</protein>
<reference evidence="4 5" key="1">
    <citation type="journal article" date="2018" name="Syst. Appl. Microbiol.">
        <title>Photobacterium carnosum sp. nov., isolated from spoiled modified atmosphere packaged poultry meat.</title>
        <authorList>
            <person name="Hilgarth M."/>
            <person name="Fuertes S."/>
            <person name="Ehrmann M."/>
            <person name="Vogel R.F."/>
        </authorList>
    </citation>
    <scope>NUCLEOTIDE SEQUENCE [LARGE SCALE GENOMIC DNA]</scope>
    <source>
        <strain evidence="4 5">TMW 2.2021</strain>
    </source>
</reference>
<dbReference type="PROSITE" id="PS51462">
    <property type="entry name" value="NUDIX"/>
    <property type="match status" value="1"/>
</dbReference>
<evidence type="ECO:0000313" key="4">
    <source>
        <dbReference type="EMBL" id="PLC57349.1"/>
    </source>
</evidence>
<gene>
    <name evidence="4" type="ORF">CIK00_13735</name>
</gene>
<proteinExistence type="predicted"/>
<keyword evidence="2" id="KW-0378">Hydrolase</keyword>
<comment type="cofactor">
    <cofactor evidence="1">
        <name>Mg(2+)</name>
        <dbReference type="ChEBI" id="CHEBI:18420"/>
    </cofactor>
</comment>
<dbReference type="InterPro" id="IPR020084">
    <property type="entry name" value="NUDIX_hydrolase_CS"/>
</dbReference>
<accession>A0A2N4UQQ6</accession>
<dbReference type="EMBL" id="NPIB01000017">
    <property type="protein sequence ID" value="PLC57349.1"/>
    <property type="molecule type" value="Genomic_DNA"/>
</dbReference>
<dbReference type="CDD" id="cd02883">
    <property type="entry name" value="NUDIX_Hydrolase"/>
    <property type="match status" value="1"/>
</dbReference>
<dbReference type="InterPro" id="IPR015797">
    <property type="entry name" value="NUDIX_hydrolase-like_dom_sf"/>
</dbReference>
<dbReference type="InterPro" id="IPR000086">
    <property type="entry name" value="NUDIX_hydrolase_dom"/>
</dbReference>
<organism evidence="4 5">
    <name type="scientific">Photobacterium carnosum</name>
    <dbReference type="NCBI Taxonomy" id="2023717"/>
    <lineage>
        <taxon>Bacteria</taxon>
        <taxon>Pseudomonadati</taxon>
        <taxon>Pseudomonadota</taxon>
        <taxon>Gammaproteobacteria</taxon>
        <taxon>Vibrionales</taxon>
        <taxon>Vibrionaceae</taxon>
        <taxon>Photobacterium</taxon>
    </lineage>
</organism>
<feature type="domain" description="Nudix hydrolase" evidence="3">
    <location>
        <begin position="25"/>
        <end position="163"/>
    </location>
</feature>
<dbReference type="RefSeq" id="WP_101769411.1">
    <property type="nucleotide sequence ID" value="NZ_BPPU01000002.1"/>
</dbReference>
<dbReference type="GO" id="GO:0016787">
    <property type="term" value="F:hydrolase activity"/>
    <property type="evidence" value="ECO:0007669"/>
    <property type="project" value="UniProtKB-KW"/>
</dbReference>
<name>A0A2N4UQQ6_9GAMM</name>
<evidence type="ECO:0000313" key="5">
    <source>
        <dbReference type="Proteomes" id="UP000234420"/>
    </source>
</evidence>
<dbReference type="PROSITE" id="PS00893">
    <property type="entry name" value="NUDIX_BOX"/>
    <property type="match status" value="1"/>
</dbReference>